<keyword evidence="5" id="KW-0813">Transport</keyword>
<evidence type="ECO:0000313" key="9">
    <source>
        <dbReference type="Proteomes" id="UP000756860"/>
    </source>
</evidence>
<feature type="transmembrane region" description="Helical" evidence="5">
    <location>
        <begin position="153"/>
        <end position="176"/>
    </location>
</feature>
<feature type="transmembrane region" description="Helical" evidence="5">
    <location>
        <begin position="233"/>
        <end position="254"/>
    </location>
</feature>
<dbReference type="NCBIfam" id="TIGR01770">
    <property type="entry name" value="NDH_I_N"/>
    <property type="match status" value="1"/>
</dbReference>
<keyword evidence="5" id="KW-1003">Cell membrane</keyword>
<keyword evidence="9" id="KW-1185">Reference proteome</keyword>
<dbReference type="Pfam" id="PF00361">
    <property type="entry name" value="Proton_antipo_M"/>
    <property type="match status" value="1"/>
</dbReference>
<comment type="similarity">
    <text evidence="5">Belongs to the complex I subunit 2 family.</text>
</comment>
<keyword evidence="2 5" id="KW-0812">Transmembrane</keyword>
<dbReference type="PANTHER" id="PTHR22773">
    <property type="entry name" value="NADH DEHYDROGENASE"/>
    <property type="match status" value="1"/>
</dbReference>
<feature type="transmembrane region" description="Helical" evidence="5">
    <location>
        <begin position="440"/>
        <end position="464"/>
    </location>
</feature>
<comment type="subcellular location">
    <subcellularLocation>
        <location evidence="5">Cell membrane</location>
        <topology evidence="5">Multi-pass membrane protein</topology>
    </subcellularLocation>
    <subcellularLocation>
        <location evidence="1">Endomembrane system</location>
        <topology evidence="1">Multi-pass membrane protein</topology>
    </subcellularLocation>
    <subcellularLocation>
        <location evidence="6">Membrane</location>
        <topology evidence="6">Multi-pass membrane protein</topology>
    </subcellularLocation>
</comment>
<comment type="function">
    <text evidence="5">NDH-1 shuttles electrons from NADH, via FMN and iron-sulfur (Fe-S) centers, to quinones in the respiratory chain. The immediate electron acceptor for the enzyme in this species is believed to be ubiquinone. Couples the redox reaction to proton translocation (for every two electrons transferred, four hydrogen ions are translocated across the cytoplasmic membrane), and thus conserves the redox energy in a proton gradient.</text>
</comment>
<feature type="transmembrane region" description="Helical" evidence="5">
    <location>
        <begin position="398"/>
        <end position="419"/>
    </location>
</feature>
<dbReference type="Proteomes" id="UP000756860">
    <property type="component" value="Unassembled WGS sequence"/>
</dbReference>
<organism evidence="8 9">
    <name type="scientific">Geomobilimonas luticola</name>
    <dbReference type="NCBI Taxonomy" id="1114878"/>
    <lineage>
        <taxon>Bacteria</taxon>
        <taxon>Pseudomonadati</taxon>
        <taxon>Thermodesulfobacteriota</taxon>
        <taxon>Desulfuromonadia</taxon>
        <taxon>Geobacterales</taxon>
        <taxon>Geobacteraceae</taxon>
        <taxon>Geomobilimonas</taxon>
    </lineage>
</organism>
<dbReference type="EMBL" id="JAHCVK010000001">
    <property type="protein sequence ID" value="MBT0651607.1"/>
    <property type="molecule type" value="Genomic_DNA"/>
</dbReference>
<feature type="transmembrane region" description="Helical" evidence="5">
    <location>
        <begin position="33"/>
        <end position="56"/>
    </location>
</feature>
<feature type="transmembrane region" description="Helical" evidence="5">
    <location>
        <begin position="100"/>
        <end position="118"/>
    </location>
</feature>
<evidence type="ECO:0000256" key="2">
    <source>
        <dbReference type="ARBA" id="ARBA00022692"/>
    </source>
</evidence>
<reference evidence="8 9" key="1">
    <citation type="submission" date="2021-05" db="EMBL/GenBank/DDBJ databases">
        <title>The draft genome of Geobacter luticola JCM 17780.</title>
        <authorList>
            <person name="Xu Z."/>
            <person name="Masuda Y."/>
            <person name="Itoh H."/>
            <person name="Senoo K."/>
        </authorList>
    </citation>
    <scope>NUCLEOTIDE SEQUENCE [LARGE SCALE GENOMIC DNA]</scope>
    <source>
        <strain evidence="8 9">JCM 17780</strain>
    </source>
</reference>
<keyword evidence="4 5" id="KW-0472">Membrane</keyword>
<feature type="transmembrane region" description="Helical" evidence="5">
    <location>
        <begin position="6"/>
        <end position="26"/>
    </location>
</feature>
<keyword evidence="5" id="KW-1278">Translocase</keyword>
<name>A0ABS5S899_9BACT</name>
<keyword evidence="5" id="KW-0520">NAD</keyword>
<dbReference type="InterPro" id="IPR001750">
    <property type="entry name" value="ND/Mrp_TM"/>
</dbReference>
<evidence type="ECO:0000256" key="3">
    <source>
        <dbReference type="ARBA" id="ARBA00022989"/>
    </source>
</evidence>
<dbReference type="InterPro" id="IPR010096">
    <property type="entry name" value="NADH-Q_OxRdtase_suN/2"/>
</dbReference>
<dbReference type="EC" id="7.1.1.-" evidence="5"/>
<feature type="transmembrane region" description="Helical" evidence="5">
    <location>
        <begin position="266"/>
        <end position="284"/>
    </location>
</feature>
<evidence type="ECO:0000256" key="6">
    <source>
        <dbReference type="RuleBase" id="RU000320"/>
    </source>
</evidence>
<evidence type="ECO:0000256" key="1">
    <source>
        <dbReference type="ARBA" id="ARBA00004127"/>
    </source>
</evidence>
<comment type="catalytic activity">
    <reaction evidence="5">
        <text>a quinone + NADH + 5 H(+)(in) = a quinol + NAD(+) + 4 H(+)(out)</text>
        <dbReference type="Rhea" id="RHEA:57888"/>
        <dbReference type="ChEBI" id="CHEBI:15378"/>
        <dbReference type="ChEBI" id="CHEBI:24646"/>
        <dbReference type="ChEBI" id="CHEBI:57540"/>
        <dbReference type="ChEBI" id="CHEBI:57945"/>
        <dbReference type="ChEBI" id="CHEBI:132124"/>
    </reaction>
</comment>
<accession>A0ABS5S899</accession>
<feature type="transmembrane region" description="Helical" evidence="5">
    <location>
        <begin position="360"/>
        <end position="378"/>
    </location>
</feature>
<sequence>MTVADLWTIMPLLLIACGSVLVLLLGAVVPGRYLTGVAVATCLGAALWALQVPAVAALPQLGVALTPLARLFTVVFALAASVTLLLSHDFNERRGIRGEEYPATILFALFGMSVLAAASTLLTLFLGLEALTFAFYILVAMDKGSDRGAEAGLKYLLLGAISAAFIAFGIALIYAATGTLEIVPAMAGAARGIAGVPLALAGWGLILAGAAFKMSLVPAHLWTPDVYQGGPPPVVAFLSTGSKGAAVLFLITLLRPAGLIPALHGPLWWLALLSMTVGNLAALRQQSIKRLLAYSSIAQMGYVTLALLTGSREGYGAAAFYVVLYTAMNLVAFGAVASLSGRDDLETIEEYRGLGYGRPFTAGVLALALFALAGIPPTGGFMGKFFIFAAALRGGEPLLAVLGILTAVVSVYFYLRVVVNLYLHSVTAEITANRPTSVEIVPLVVASLVIMLLGIYPGPLMAIIEAALF</sequence>
<evidence type="ECO:0000256" key="5">
    <source>
        <dbReference type="HAMAP-Rule" id="MF_00445"/>
    </source>
</evidence>
<evidence type="ECO:0000256" key="4">
    <source>
        <dbReference type="ARBA" id="ARBA00023136"/>
    </source>
</evidence>
<evidence type="ECO:0000313" key="8">
    <source>
        <dbReference type="EMBL" id="MBT0651607.1"/>
    </source>
</evidence>
<gene>
    <name evidence="5" type="primary">nuoN</name>
    <name evidence="8" type="ORF">KI810_00940</name>
</gene>
<keyword evidence="5" id="KW-0830">Ubiquinone</keyword>
<evidence type="ECO:0000259" key="7">
    <source>
        <dbReference type="Pfam" id="PF00361"/>
    </source>
</evidence>
<comment type="subunit">
    <text evidence="5">NDH-1 is composed of 14 different subunits. Subunits NuoA, H, J, K, L, M, N constitute the membrane sector of the complex.</text>
</comment>
<feature type="transmembrane region" description="Helical" evidence="5">
    <location>
        <begin position="315"/>
        <end position="339"/>
    </location>
</feature>
<keyword evidence="5" id="KW-0874">Quinone</keyword>
<comment type="caution">
    <text evidence="8">The sequence shown here is derived from an EMBL/GenBank/DDBJ whole genome shotgun (WGS) entry which is preliminary data.</text>
</comment>
<feature type="domain" description="NADH:quinone oxidoreductase/Mrp antiporter transmembrane" evidence="7">
    <location>
        <begin position="118"/>
        <end position="409"/>
    </location>
</feature>
<feature type="transmembrane region" description="Helical" evidence="5">
    <location>
        <begin position="188"/>
        <end position="212"/>
    </location>
</feature>
<proteinExistence type="inferred from homology"/>
<feature type="transmembrane region" description="Helical" evidence="5">
    <location>
        <begin position="68"/>
        <end position="88"/>
    </location>
</feature>
<dbReference type="RefSeq" id="WP_214173612.1">
    <property type="nucleotide sequence ID" value="NZ_JAHCVK010000001.1"/>
</dbReference>
<keyword evidence="3 5" id="KW-1133">Transmembrane helix</keyword>
<dbReference type="HAMAP" id="MF_00445">
    <property type="entry name" value="NDH1_NuoN_1"/>
    <property type="match status" value="1"/>
</dbReference>
<protein>
    <recommendedName>
        <fullName evidence="5">NADH-quinone oxidoreductase subunit N</fullName>
        <ecNumber evidence="5">7.1.1.-</ecNumber>
    </recommendedName>
    <alternativeName>
        <fullName evidence="5">NADH dehydrogenase I subunit N</fullName>
    </alternativeName>
    <alternativeName>
        <fullName evidence="5">NDH-1 subunit N</fullName>
    </alternativeName>
</protein>